<keyword evidence="5" id="KW-0813">Transport</keyword>
<dbReference type="SUPFAM" id="SSF161098">
    <property type="entry name" value="MetI-like"/>
    <property type="match status" value="1"/>
</dbReference>
<dbReference type="Proteomes" id="UP000247634">
    <property type="component" value="Chromosome"/>
</dbReference>
<dbReference type="InterPro" id="IPR035906">
    <property type="entry name" value="MetI-like_sf"/>
</dbReference>
<protein>
    <submittedName>
        <fullName evidence="7">Peptide ABC transporter permease</fullName>
    </submittedName>
</protein>
<feature type="transmembrane region" description="Helical" evidence="5">
    <location>
        <begin position="105"/>
        <end position="130"/>
    </location>
</feature>
<evidence type="ECO:0000256" key="3">
    <source>
        <dbReference type="ARBA" id="ARBA00022989"/>
    </source>
</evidence>
<dbReference type="PANTHER" id="PTHR43376">
    <property type="entry name" value="OLIGOPEPTIDE TRANSPORT SYSTEM PERMEASE PROTEIN"/>
    <property type="match status" value="1"/>
</dbReference>
<comment type="similarity">
    <text evidence="5">Belongs to the binding-protein-dependent transport system permease family.</text>
</comment>
<feature type="transmembrane region" description="Helical" evidence="5">
    <location>
        <begin position="151"/>
        <end position="171"/>
    </location>
</feature>
<dbReference type="PANTHER" id="PTHR43376:SF1">
    <property type="entry name" value="OLIGOPEPTIDE TRANSPORT SYSTEM PERMEASE PROTEIN"/>
    <property type="match status" value="1"/>
</dbReference>
<evidence type="ECO:0000256" key="5">
    <source>
        <dbReference type="RuleBase" id="RU363032"/>
    </source>
</evidence>
<evidence type="ECO:0000256" key="2">
    <source>
        <dbReference type="ARBA" id="ARBA00022692"/>
    </source>
</evidence>
<accession>A0A2U9PBT2</accession>
<sequence length="329" mass="35602">MRYYARKLGFYLVALWAAVTLNFFIPRLMPGNPVDILMAKLQQRGGTVDPSVRRSYELLLGADSGDSLAQQYVSYLGNMLHGDFGVSVSSYPAKVSDVIGQSLPWTIALIGMATLISFVLGLALGTWVGWKRGSWLDSLIPGTTVLAAVPYFWLALILAALLSSTLHWFPLLGGYDVSLSMGWNWPFISSAVQHGILPALTIVISSVGGWLLGMRNMMVSTAAEDYILTARAKGLRPSRIMIRYAARNAALPSVAGFATSLGFVVSGSVMTEQVFSYPGIGSRLLQAVENNDYALMQGIFLVITVAVLGANLLVDLLYGLIDPRTRANN</sequence>
<gene>
    <name evidence="7" type="ORF">DMT42_35835</name>
</gene>
<comment type="subcellular location">
    <subcellularLocation>
        <location evidence="5">Cell membrane</location>
        <topology evidence="5">Multi-pass membrane protein</topology>
    </subcellularLocation>
    <subcellularLocation>
        <location evidence="1">Membrane</location>
        <topology evidence="1">Multi-pass membrane protein</topology>
    </subcellularLocation>
</comment>
<evidence type="ECO:0000256" key="1">
    <source>
        <dbReference type="ARBA" id="ARBA00004141"/>
    </source>
</evidence>
<dbReference type="AlphaFoldDB" id="A0A2U9PBT2"/>
<keyword evidence="2 5" id="KW-0812">Transmembrane</keyword>
<name>A0A2U9PBT2_STRAS</name>
<dbReference type="CDD" id="cd06261">
    <property type="entry name" value="TM_PBP2"/>
    <property type="match status" value="1"/>
</dbReference>
<dbReference type="EMBL" id="CP029788">
    <property type="protein sequence ID" value="AWT47097.1"/>
    <property type="molecule type" value="Genomic_DNA"/>
</dbReference>
<keyword evidence="8" id="KW-1185">Reference proteome</keyword>
<evidence type="ECO:0000313" key="8">
    <source>
        <dbReference type="Proteomes" id="UP000247634"/>
    </source>
</evidence>
<feature type="transmembrane region" description="Helical" evidence="5">
    <location>
        <begin position="191"/>
        <end position="212"/>
    </location>
</feature>
<dbReference type="RefSeq" id="WP_110635040.1">
    <property type="nucleotide sequence ID" value="NZ_CP029788.1"/>
</dbReference>
<reference evidence="7 8" key="1">
    <citation type="submission" date="2018-06" db="EMBL/GenBank/DDBJ databases">
        <title>The complete genome sequence of a nosiheptide producer Streptomyces actuosus ATCC 25421: deducing the ability of producing a new class III lantibiotics.</title>
        <authorList>
            <person name="Liu W."/>
            <person name="Sun F."/>
            <person name="Hu Y."/>
        </authorList>
    </citation>
    <scope>NUCLEOTIDE SEQUENCE [LARGE SCALE GENOMIC DNA]</scope>
    <source>
        <strain evidence="7 8">ATCC 25421</strain>
    </source>
</reference>
<evidence type="ECO:0000259" key="6">
    <source>
        <dbReference type="PROSITE" id="PS50928"/>
    </source>
</evidence>
<feature type="domain" description="ABC transmembrane type-1" evidence="6">
    <location>
        <begin position="103"/>
        <end position="314"/>
    </location>
</feature>
<dbReference type="Gene3D" id="1.10.3720.10">
    <property type="entry name" value="MetI-like"/>
    <property type="match status" value="1"/>
</dbReference>
<dbReference type="Pfam" id="PF00528">
    <property type="entry name" value="BPD_transp_1"/>
    <property type="match status" value="1"/>
</dbReference>
<evidence type="ECO:0000256" key="4">
    <source>
        <dbReference type="ARBA" id="ARBA00023136"/>
    </source>
</evidence>
<feature type="transmembrane region" description="Helical" evidence="5">
    <location>
        <begin position="9"/>
        <end position="29"/>
    </location>
</feature>
<organism evidence="7 8">
    <name type="scientific">Streptomyces actuosus</name>
    <dbReference type="NCBI Taxonomy" id="1885"/>
    <lineage>
        <taxon>Bacteria</taxon>
        <taxon>Bacillati</taxon>
        <taxon>Actinomycetota</taxon>
        <taxon>Actinomycetes</taxon>
        <taxon>Kitasatosporales</taxon>
        <taxon>Streptomycetaceae</taxon>
        <taxon>Streptomyces</taxon>
    </lineage>
</organism>
<dbReference type="InterPro" id="IPR000515">
    <property type="entry name" value="MetI-like"/>
</dbReference>
<dbReference type="GO" id="GO:0055085">
    <property type="term" value="P:transmembrane transport"/>
    <property type="evidence" value="ECO:0007669"/>
    <property type="project" value="InterPro"/>
</dbReference>
<dbReference type="PROSITE" id="PS50928">
    <property type="entry name" value="ABC_TM1"/>
    <property type="match status" value="1"/>
</dbReference>
<feature type="transmembrane region" description="Helical" evidence="5">
    <location>
        <begin position="249"/>
        <end position="269"/>
    </location>
</feature>
<dbReference type="OrthoDB" id="9778910at2"/>
<dbReference type="KEGG" id="sact:DMT42_35835"/>
<evidence type="ECO:0000313" key="7">
    <source>
        <dbReference type="EMBL" id="AWT47097.1"/>
    </source>
</evidence>
<proteinExistence type="inferred from homology"/>
<keyword evidence="4 5" id="KW-0472">Membrane</keyword>
<dbReference type="GO" id="GO:0005886">
    <property type="term" value="C:plasma membrane"/>
    <property type="evidence" value="ECO:0007669"/>
    <property type="project" value="UniProtKB-SubCell"/>
</dbReference>
<keyword evidence="3 5" id="KW-1133">Transmembrane helix</keyword>
<feature type="transmembrane region" description="Helical" evidence="5">
    <location>
        <begin position="299"/>
        <end position="321"/>
    </location>
</feature>